<dbReference type="PANTHER" id="PTHR19134:SF449">
    <property type="entry name" value="TYROSINE-PROTEIN PHOSPHATASE 1"/>
    <property type="match status" value="1"/>
</dbReference>
<dbReference type="PRINTS" id="PR00700">
    <property type="entry name" value="PRTYPHPHTASE"/>
</dbReference>
<dbReference type="PROSITE" id="PS50055">
    <property type="entry name" value="TYR_PHOSPHATASE_PTP"/>
    <property type="match status" value="1"/>
</dbReference>
<feature type="domain" description="Tyrosine specific protein phosphatases" evidence="3">
    <location>
        <begin position="194"/>
        <end position="283"/>
    </location>
</feature>
<dbReference type="InterPro" id="IPR003595">
    <property type="entry name" value="Tyr_Pase_cat"/>
</dbReference>
<dbReference type="Pfam" id="PF00102">
    <property type="entry name" value="Y_phosphatase"/>
    <property type="match status" value="2"/>
</dbReference>
<evidence type="ECO:0000259" key="3">
    <source>
        <dbReference type="PROSITE" id="PS50056"/>
    </source>
</evidence>
<dbReference type="SMART" id="SM00404">
    <property type="entry name" value="PTPc_motif"/>
    <property type="match status" value="1"/>
</dbReference>
<dbReference type="PROSITE" id="PS50056">
    <property type="entry name" value="TYR_PHOSPHATASE_2"/>
    <property type="match status" value="1"/>
</dbReference>
<comment type="caution">
    <text evidence="4">The sequence shown here is derived from an EMBL/GenBank/DDBJ whole genome shotgun (WGS) entry which is preliminary data.</text>
</comment>
<dbReference type="InterPro" id="IPR000387">
    <property type="entry name" value="Tyr_Pase_dom"/>
</dbReference>
<evidence type="ECO:0000313" key="4">
    <source>
        <dbReference type="EMBL" id="CAG8500456.1"/>
    </source>
</evidence>
<dbReference type="OrthoDB" id="10253954at2759"/>
<evidence type="ECO:0000256" key="1">
    <source>
        <dbReference type="ARBA" id="ARBA00009649"/>
    </source>
</evidence>
<dbReference type="InterPro" id="IPR029021">
    <property type="entry name" value="Prot-tyrosine_phosphatase-like"/>
</dbReference>
<reference evidence="4" key="1">
    <citation type="submission" date="2021-06" db="EMBL/GenBank/DDBJ databases">
        <authorList>
            <person name="Kallberg Y."/>
            <person name="Tangrot J."/>
            <person name="Rosling A."/>
        </authorList>
    </citation>
    <scope>NUCLEOTIDE SEQUENCE</scope>
    <source>
        <strain evidence="4">FL130A</strain>
    </source>
</reference>
<dbReference type="SMART" id="SM00194">
    <property type="entry name" value="PTPc"/>
    <property type="match status" value="1"/>
</dbReference>
<accession>A0A9N8ZME9</accession>
<dbReference type="PANTHER" id="PTHR19134">
    <property type="entry name" value="RECEPTOR-TYPE TYROSINE-PROTEIN PHOSPHATASE"/>
    <property type="match status" value="1"/>
</dbReference>
<dbReference type="InterPro" id="IPR000242">
    <property type="entry name" value="PTP_cat"/>
</dbReference>
<keyword evidence="5" id="KW-1185">Reference proteome</keyword>
<organism evidence="4 5">
    <name type="scientific">Ambispora leptoticha</name>
    <dbReference type="NCBI Taxonomy" id="144679"/>
    <lineage>
        <taxon>Eukaryota</taxon>
        <taxon>Fungi</taxon>
        <taxon>Fungi incertae sedis</taxon>
        <taxon>Mucoromycota</taxon>
        <taxon>Glomeromycotina</taxon>
        <taxon>Glomeromycetes</taxon>
        <taxon>Archaeosporales</taxon>
        <taxon>Ambisporaceae</taxon>
        <taxon>Ambispora</taxon>
    </lineage>
</organism>
<comment type="similarity">
    <text evidence="1">Belongs to the protein-tyrosine phosphatase family. Non-receptor class subfamily.</text>
</comment>
<name>A0A9N8ZME9_9GLOM</name>
<dbReference type="CDD" id="cd18533">
    <property type="entry name" value="PTP_fungal"/>
    <property type="match status" value="1"/>
</dbReference>
<dbReference type="AlphaFoldDB" id="A0A9N8ZME9"/>
<evidence type="ECO:0000313" key="5">
    <source>
        <dbReference type="Proteomes" id="UP000789508"/>
    </source>
</evidence>
<gene>
    <name evidence="4" type="ORF">ALEPTO_LOCUS3457</name>
</gene>
<dbReference type="EMBL" id="CAJVPS010000639">
    <property type="protein sequence ID" value="CAG8500456.1"/>
    <property type="molecule type" value="Genomic_DNA"/>
</dbReference>
<dbReference type="Gene3D" id="3.90.190.10">
    <property type="entry name" value="Protein tyrosine phosphatase superfamily"/>
    <property type="match status" value="2"/>
</dbReference>
<dbReference type="GO" id="GO:0004725">
    <property type="term" value="F:protein tyrosine phosphatase activity"/>
    <property type="evidence" value="ECO:0007669"/>
    <property type="project" value="InterPro"/>
</dbReference>
<sequence length="304" mass="34946">MSTTTNNHDETNKSFLSQVEIYGHKELVDKFSKITREDIDRLSSSKNPHNRYSISVAKTHEAQKLNRYTDVIPFDYNRVKLSTKRPSKTDYINASFIEAPNKVRRYIAAQGPLQETIDDFWLMVWEQNSRVIVMLTKEIEKGSPKCIRYWPSQKDQPIESSVTGLKVSLESETLDPDTSCWPDHGVPDSPDIVLQLIRKTNELQQEYQNRQNIGRNDREKEEVGPVVVHCSAGCGRTGTFCTIDSALALLQDMHDKSSDLIYSLVQYFREQRTHMVQTLSQYQYCYLVVLRKLALDSGSVVSSR</sequence>
<dbReference type="InterPro" id="IPR050348">
    <property type="entry name" value="Protein-Tyr_Phosphatase"/>
</dbReference>
<dbReference type="PROSITE" id="PS00383">
    <property type="entry name" value="TYR_PHOSPHATASE_1"/>
    <property type="match status" value="1"/>
</dbReference>
<dbReference type="InterPro" id="IPR016130">
    <property type="entry name" value="Tyr_Pase_AS"/>
</dbReference>
<proteinExistence type="inferred from homology"/>
<evidence type="ECO:0000259" key="2">
    <source>
        <dbReference type="PROSITE" id="PS50055"/>
    </source>
</evidence>
<dbReference type="Proteomes" id="UP000789508">
    <property type="component" value="Unassembled WGS sequence"/>
</dbReference>
<dbReference type="SUPFAM" id="SSF52799">
    <property type="entry name" value="(Phosphotyrosine protein) phosphatases II"/>
    <property type="match status" value="1"/>
</dbReference>
<protein>
    <submittedName>
        <fullName evidence="4">4295_t:CDS:1</fullName>
    </submittedName>
</protein>
<feature type="domain" description="Tyrosine-protein phosphatase" evidence="2">
    <location>
        <begin position="35"/>
        <end position="292"/>
    </location>
</feature>